<proteinExistence type="predicted"/>
<feature type="region of interest" description="Disordered" evidence="1">
    <location>
        <begin position="222"/>
        <end position="257"/>
    </location>
</feature>
<evidence type="ECO:0000256" key="1">
    <source>
        <dbReference type="SAM" id="MobiDB-lite"/>
    </source>
</evidence>
<dbReference type="AlphaFoldDB" id="A0A6C0BAP4"/>
<accession>A0A6C0BAP4</accession>
<sequence>MIKNGVNFKPPSMFFSSTPMNGATPLKTLADWNAAYAEFKRDEKREADLNAKIAAQSIPRASSMPTTSGALPSYWPKCNMKDVDGKFKVTRPGKGPSSDCIPPQESRQPALVQQAPVKQLPLCTNYDRVGANVYKNGVEMSTECDSSNLPSCSKWVKALDSNWGVVGMKDGRESFCNVNGLPVDTNNVIRNKLQAIEGTREEGIQIANSDLATYPWVKPENKGKTGNPYNITNKEVGRYNPFYGGKRSRRRTRKSRR</sequence>
<dbReference type="EMBL" id="MN739099">
    <property type="protein sequence ID" value="QHS88568.1"/>
    <property type="molecule type" value="Genomic_DNA"/>
</dbReference>
<organism evidence="2">
    <name type="scientific">viral metagenome</name>
    <dbReference type="NCBI Taxonomy" id="1070528"/>
    <lineage>
        <taxon>unclassified sequences</taxon>
        <taxon>metagenomes</taxon>
        <taxon>organismal metagenomes</taxon>
    </lineage>
</organism>
<evidence type="ECO:0000313" key="2">
    <source>
        <dbReference type="EMBL" id="QHS88568.1"/>
    </source>
</evidence>
<protein>
    <submittedName>
        <fullName evidence="2">Uncharacterized protein</fullName>
    </submittedName>
</protein>
<name>A0A6C0BAP4_9ZZZZ</name>
<feature type="compositionally biased region" description="Basic residues" evidence="1">
    <location>
        <begin position="246"/>
        <end position="257"/>
    </location>
</feature>
<reference evidence="2" key="1">
    <citation type="journal article" date="2020" name="Nature">
        <title>Giant virus diversity and host interactions through global metagenomics.</title>
        <authorList>
            <person name="Schulz F."/>
            <person name="Roux S."/>
            <person name="Paez-Espino D."/>
            <person name="Jungbluth S."/>
            <person name="Walsh D.A."/>
            <person name="Denef V.J."/>
            <person name="McMahon K.D."/>
            <person name="Konstantinidis K.T."/>
            <person name="Eloe-Fadrosh E.A."/>
            <person name="Kyrpides N.C."/>
            <person name="Woyke T."/>
        </authorList>
    </citation>
    <scope>NUCLEOTIDE SEQUENCE</scope>
    <source>
        <strain evidence="2">GVMAG-M-3300010158-55</strain>
    </source>
</reference>